<evidence type="ECO:0000313" key="1">
    <source>
        <dbReference type="EMBL" id="OJJ36163.1"/>
    </source>
</evidence>
<gene>
    <name evidence="1" type="ORF">ASPWEDRAFT_41389</name>
</gene>
<dbReference type="RefSeq" id="XP_040689839.1">
    <property type="nucleotide sequence ID" value="XM_040835545.1"/>
</dbReference>
<organism evidence="1 2">
    <name type="scientific">Aspergillus wentii DTO 134E9</name>
    <dbReference type="NCBI Taxonomy" id="1073089"/>
    <lineage>
        <taxon>Eukaryota</taxon>
        <taxon>Fungi</taxon>
        <taxon>Dikarya</taxon>
        <taxon>Ascomycota</taxon>
        <taxon>Pezizomycotina</taxon>
        <taxon>Eurotiomycetes</taxon>
        <taxon>Eurotiomycetidae</taxon>
        <taxon>Eurotiales</taxon>
        <taxon>Aspergillaceae</taxon>
        <taxon>Aspergillus</taxon>
        <taxon>Aspergillus subgen. Cremei</taxon>
    </lineage>
</organism>
<dbReference type="Proteomes" id="UP000184383">
    <property type="component" value="Unassembled WGS sequence"/>
</dbReference>
<dbReference type="PANTHER" id="PTHR11803:SF39">
    <property type="entry name" value="2-IMINOBUTANOATE_2-IMINOPROPANOATE DEAMINASE"/>
    <property type="match status" value="1"/>
</dbReference>
<accession>A0A1L9RMQ5</accession>
<dbReference type="VEuPathDB" id="FungiDB:ASPWEDRAFT_41389"/>
<dbReference type="Gene3D" id="3.30.1330.40">
    <property type="entry name" value="RutC-like"/>
    <property type="match status" value="1"/>
</dbReference>
<protein>
    <submittedName>
        <fullName evidence="1">Uncharacterized protein</fullName>
    </submittedName>
</protein>
<dbReference type="InterPro" id="IPR035959">
    <property type="entry name" value="RutC-like_sf"/>
</dbReference>
<proteinExistence type="predicted"/>
<keyword evidence="2" id="KW-1185">Reference proteome</keyword>
<dbReference type="PANTHER" id="PTHR11803">
    <property type="entry name" value="2-IMINOBUTANOATE/2-IMINOPROPANOATE DEAMINASE RIDA"/>
    <property type="match status" value="1"/>
</dbReference>
<reference evidence="2" key="1">
    <citation type="journal article" date="2017" name="Genome Biol.">
        <title>Comparative genomics reveals high biological diversity and specific adaptations in the industrially and medically important fungal genus Aspergillus.</title>
        <authorList>
            <person name="de Vries R.P."/>
            <person name="Riley R."/>
            <person name="Wiebenga A."/>
            <person name="Aguilar-Osorio G."/>
            <person name="Amillis S."/>
            <person name="Uchima C.A."/>
            <person name="Anderluh G."/>
            <person name="Asadollahi M."/>
            <person name="Askin M."/>
            <person name="Barry K."/>
            <person name="Battaglia E."/>
            <person name="Bayram O."/>
            <person name="Benocci T."/>
            <person name="Braus-Stromeyer S.A."/>
            <person name="Caldana C."/>
            <person name="Canovas D."/>
            <person name="Cerqueira G.C."/>
            <person name="Chen F."/>
            <person name="Chen W."/>
            <person name="Choi C."/>
            <person name="Clum A."/>
            <person name="Dos Santos R.A."/>
            <person name="Damasio A.R."/>
            <person name="Diallinas G."/>
            <person name="Emri T."/>
            <person name="Fekete E."/>
            <person name="Flipphi M."/>
            <person name="Freyberg S."/>
            <person name="Gallo A."/>
            <person name="Gournas C."/>
            <person name="Habgood R."/>
            <person name="Hainaut M."/>
            <person name="Harispe M.L."/>
            <person name="Henrissat B."/>
            <person name="Hilden K.S."/>
            <person name="Hope R."/>
            <person name="Hossain A."/>
            <person name="Karabika E."/>
            <person name="Karaffa L."/>
            <person name="Karanyi Z."/>
            <person name="Krasevec N."/>
            <person name="Kuo A."/>
            <person name="Kusch H."/>
            <person name="LaButti K."/>
            <person name="Lagendijk E.L."/>
            <person name="Lapidus A."/>
            <person name="Levasseur A."/>
            <person name="Lindquist E."/>
            <person name="Lipzen A."/>
            <person name="Logrieco A.F."/>
            <person name="MacCabe A."/>
            <person name="Maekelae M.R."/>
            <person name="Malavazi I."/>
            <person name="Melin P."/>
            <person name="Meyer V."/>
            <person name="Mielnichuk N."/>
            <person name="Miskei M."/>
            <person name="Molnar A.P."/>
            <person name="Mule G."/>
            <person name="Ngan C.Y."/>
            <person name="Orejas M."/>
            <person name="Orosz E."/>
            <person name="Ouedraogo J.P."/>
            <person name="Overkamp K.M."/>
            <person name="Park H.-S."/>
            <person name="Perrone G."/>
            <person name="Piumi F."/>
            <person name="Punt P.J."/>
            <person name="Ram A.F."/>
            <person name="Ramon A."/>
            <person name="Rauscher S."/>
            <person name="Record E."/>
            <person name="Riano-Pachon D.M."/>
            <person name="Robert V."/>
            <person name="Roehrig J."/>
            <person name="Ruller R."/>
            <person name="Salamov A."/>
            <person name="Salih N.S."/>
            <person name="Samson R.A."/>
            <person name="Sandor E."/>
            <person name="Sanguinetti M."/>
            <person name="Schuetze T."/>
            <person name="Sepcic K."/>
            <person name="Shelest E."/>
            <person name="Sherlock G."/>
            <person name="Sophianopoulou V."/>
            <person name="Squina F.M."/>
            <person name="Sun H."/>
            <person name="Susca A."/>
            <person name="Todd R.B."/>
            <person name="Tsang A."/>
            <person name="Unkles S.E."/>
            <person name="van de Wiele N."/>
            <person name="van Rossen-Uffink D."/>
            <person name="Oliveira J.V."/>
            <person name="Vesth T.C."/>
            <person name="Visser J."/>
            <person name="Yu J.-H."/>
            <person name="Zhou M."/>
            <person name="Andersen M.R."/>
            <person name="Archer D.B."/>
            <person name="Baker S.E."/>
            <person name="Benoit I."/>
            <person name="Brakhage A.A."/>
            <person name="Braus G.H."/>
            <person name="Fischer R."/>
            <person name="Frisvad J.C."/>
            <person name="Goldman G.H."/>
            <person name="Houbraken J."/>
            <person name="Oakley B."/>
            <person name="Pocsi I."/>
            <person name="Scazzocchio C."/>
            <person name="Seiboth B."/>
            <person name="vanKuyk P.A."/>
            <person name="Wortman J."/>
            <person name="Dyer P.S."/>
            <person name="Grigoriev I.V."/>
        </authorList>
    </citation>
    <scope>NUCLEOTIDE SEQUENCE [LARGE SCALE GENOMIC DNA]</scope>
    <source>
        <strain evidence="2">DTO 134E9</strain>
    </source>
</reference>
<dbReference type="AlphaFoldDB" id="A0A1L9RMQ5"/>
<dbReference type="GO" id="GO:0019239">
    <property type="term" value="F:deaminase activity"/>
    <property type="evidence" value="ECO:0007669"/>
    <property type="project" value="TreeGrafter"/>
</dbReference>
<sequence>MSMRQYAYPGFGEATRLSHWFSQSVRTGDFIHCAGQGGYLDEKGTQPKTVVEQIDQTFVNVENALTDAGGKGWSQVYRVNSFHVQLDEEAQEAMVRIFKKWMPDNHPTWTCVQIGRLGGPNMWVEIEVSAYDPEGAKEAGTSPICSS</sequence>
<dbReference type="OrthoDB" id="309640at2759"/>
<dbReference type="Pfam" id="PF01042">
    <property type="entry name" value="Ribonuc_L-PSP"/>
    <property type="match status" value="1"/>
</dbReference>
<evidence type="ECO:0000313" key="2">
    <source>
        <dbReference type="Proteomes" id="UP000184383"/>
    </source>
</evidence>
<dbReference type="EMBL" id="KV878212">
    <property type="protein sequence ID" value="OJJ36163.1"/>
    <property type="molecule type" value="Genomic_DNA"/>
</dbReference>
<dbReference type="GO" id="GO:0005739">
    <property type="term" value="C:mitochondrion"/>
    <property type="evidence" value="ECO:0007669"/>
    <property type="project" value="TreeGrafter"/>
</dbReference>
<dbReference type="GeneID" id="63751393"/>
<dbReference type="GO" id="GO:0005829">
    <property type="term" value="C:cytosol"/>
    <property type="evidence" value="ECO:0007669"/>
    <property type="project" value="TreeGrafter"/>
</dbReference>
<dbReference type="STRING" id="1073089.A0A1L9RMQ5"/>
<dbReference type="InterPro" id="IPR006175">
    <property type="entry name" value="YjgF/YER057c/UK114"/>
</dbReference>
<name>A0A1L9RMQ5_ASPWE</name>
<dbReference type="SUPFAM" id="SSF55298">
    <property type="entry name" value="YjgF-like"/>
    <property type="match status" value="1"/>
</dbReference>